<evidence type="ECO:0000256" key="1">
    <source>
        <dbReference type="ARBA" id="ARBA00009407"/>
    </source>
</evidence>
<protein>
    <submittedName>
        <fullName evidence="4">Uncharacterized protein</fullName>
    </submittedName>
</protein>
<dbReference type="InterPro" id="IPR031567">
    <property type="entry name" value="CRIM_dom"/>
</dbReference>
<dbReference type="Pfam" id="PF16978">
    <property type="entry name" value="CRIM"/>
    <property type="match status" value="1"/>
</dbReference>
<dbReference type="GO" id="GO:0038203">
    <property type="term" value="P:TORC2 signaling"/>
    <property type="evidence" value="ECO:0007669"/>
    <property type="project" value="TreeGrafter"/>
</dbReference>
<evidence type="ECO:0000313" key="5">
    <source>
        <dbReference type="Proteomes" id="UP001159641"/>
    </source>
</evidence>
<reference evidence="4 5" key="1">
    <citation type="submission" date="2022-11" db="EMBL/GenBank/DDBJ databases">
        <title>Whole genome sequence of Eschrichtius robustus ER-17-0199.</title>
        <authorList>
            <person name="Bruniche-Olsen A."/>
            <person name="Black A.N."/>
            <person name="Fields C.J."/>
            <person name="Walden K."/>
            <person name="Dewoody J.A."/>
        </authorList>
    </citation>
    <scope>NUCLEOTIDE SEQUENCE [LARGE SCALE GENOMIC DNA]</scope>
    <source>
        <strain evidence="4">ER-17-0199</strain>
        <tissue evidence="4">Blubber</tissue>
    </source>
</reference>
<dbReference type="AlphaFoldDB" id="A0AB34HLT1"/>
<dbReference type="GO" id="GO:0005737">
    <property type="term" value="C:cytoplasm"/>
    <property type="evidence" value="ECO:0007669"/>
    <property type="project" value="TreeGrafter"/>
</dbReference>
<evidence type="ECO:0000259" key="3">
    <source>
        <dbReference type="Pfam" id="PF25322"/>
    </source>
</evidence>
<proteinExistence type="inferred from homology"/>
<dbReference type="GO" id="GO:0031932">
    <property type="term" value="C:TORC2 complex"/>
    <property type="evidence" value="ECO:0007669"/>
    <property type="project" value="InterPro"/>
</dbReference>
<keyword evidence="5" id="KW-1185">Reference proteome</keyword>
<evidence type="ECO:0000313" key="4">
    <source>
        <dbReference type="EMBL" id="KAJ8792537.1"/>
    </source>
</evidence>
<gene>
    <name evidence="4" type="ORF">J1605_019756</name>
</gene>
<evidence type="ECO:0000259" key="2">
    <source>
        <dbReference type="Pfam" id="PF16978"/>
    </source>
</evidence>
<feature type="domain" description="Target of rapamycin complex 2 subunit MAPKAP1-like Ras-binding" evidence="3">
    <location>
        <begin position="76"/>
        <end position="105"/>
    </location>
</feature>
<sequence>MILLKKSRKAFHGDNVSAYCLHIAEDDGEVDTDFPPLDSNEPIHKFGFSTLALVEKYSSPGLTSKESLFVRINAAHGFSLIQVDNTKVTMKEILLKAVKRRKGSQKISVMYLVSGDARLEPLILHFLSLYHSDPLSLCKKVPAMPGVWLSPLFKQLSPD</sequence>
<dbReference type="PANTHER" id="PTHR13335:SF1">
    <property type="entry name" value="TARGET OF RAPAMYCIN COMPLEX 2 SUBUNIT MAPKAP1"/>
    <property type="match status" value="1"/>
</dbReference>
<dbReference type="Pfam" id="PF25322">
    <property type="entry name" value="RBD_SIN1"/>
    <property type="match status" value="1"/>
</dbReference>
<dbReference type="InterPro" id="IPR057339">
    <property type="entry name" value="RBD_SIN1"/>
</dbReference>
<dbReference type="InterPro" id="IPR008828">
    <property type="entry name" value="Sin1/Avo1"/>
</dbReference>
<feature type="domain" description="CRIM" evidence="2">
    <location>
        <begin position="14"/>
        <end position="56"/>
    </location>
</feature>
<dbReference type="GO" id="GO:0005886">
    <property type="term" value="C:plasma membrane"/>
    <property type="evidence" value="ECO:0007669"/>
    <property type="project" value="TreeGrafter"/>
</dbReference>
<organism evidence="4 5">
    <name type="scientific">Eschrichtius robustus</name>
    <name type="common">California gray whale</name>
    <name type="synonym">Eschrichtius gibbosus</name>
    <dbReference type="NCBI Taxonomy" id="9764"/>
    <lineage>
        <taxon>Eukaryota</taxon>
        <taxon>Metazoa</taxon>
        <taxon>Chordata</taxon>
        <taxon>Craniata</taxon>
        <taxon>Vertebrata</taxon>
        <taxon>Euteleostomi</taxon>
        <taxon>Mammalia</taxon>
        <taxon>Eutheria</taxon>
        <taxon>Laurasiatheria</taxon>
        <taxon>Artiodactyla</taxon>
        <taxon>Whippomorpha</taxon>
        <taxon>Cetacea</taxon>
        <taxon>Mysticeti</taxon>
        <taxon>Eschrichtiidae</taxon>
        <taxon>Eschrichtius</taxon>
    </lineage>
</organism>
<dbReference type="PANTHER" id="PTHR13335">
    <property type="entry name" value="TARGET OF RAPAMYCIN COMPLEX 2 SUBUNIT MAPKAP1"/>
    <property type="match status" value="1"/>
</dbReference>
<comment type="similarity">
    <text evidence="1">Belongs to the SIN1 family.</text>
</comment>
<dbReference type="EMBL" id="JAIQCJ010001090">
    <property type="protein sequence ID" value="KAJ8792537.1"/>
    <property type="molecule type" value="Genomic_DNA"/>
</dbReference>
<accession>A0AB34HLT1</accession>
<comment type="caution">
    <text evidence="4">The sequence shown here is derived from an EMBL/GenBank/DDBJ whole genome shotgun (WGS) entry which is preliminary data.</text>
</comment>
<dbReference type="Proteomes" id="UP001159641">
    <property type="component" value="Unassembled WGS sequence"/>
</dbReference>
<dbReference type="GO" id="GO:0005546">
    <property type="term" value="F:phosphatidylinositol-4,5-bisphosphate binding"/>
    <property type="evidence" value="ECO:0007669"/>
    <property type="project" value="TreeGrafter"/>
</dbReference>
<name>A0AB34HLT1_ESCRO</name>